<keyword evidence="1" id="KW-0812">Transmembrane</keyword>
<evidence type="ECO:0000313" key="3">
    <source>
        <dbReference type="Proteomes" id="UP000270299"/>
    </source>
</evidence>
<comment type="caution">
    <text evidence="2">The sequence shown here is derived from an EMBL/GenBank/DDBJ whole genome shotgun (WGS) entry which is preliminary data.</text>
</comment>
<evidence type="ECO:0000313" key="2">
    <source>
        <dbReference type="EMBL" id="RLP73040.1"/>
    </source>
</evidence>
<gene>
    <name evidence="2" type="ORF">D9V29_03280</name>
</gene>
<feature type="transmembrane region" description="Helical" evidence="1">
    <location>
        <begin position="36"/>
        <end position="54"/>
    </location>
</feature>
<keyword evidence="1" id="KW-1133">Transmembrane helix</keyword>
<reference evidence="2 3" key="1">
    <citation type="submission" date="2018-10" db="EMBL/GenBank/DDBJ databases">
        <authorList>
            <person name="Li J."/>
        </authorList>
    </citation>
    <scope>NUCLEOTIDE SEQUENCE [LARGE SCALE GENOMIC DNA]</scope>
    <source>
        <strain evidence="2 3">CCTCC AB209002</strain>
    </source>
</reference>
<dbReference type="Proteomes" id="UP000270299">
    <property type="component" value="Unassembled WGS sequence"/>
</dbReference>
<proteinExistence type="predicted"/>
<dbReference type="AlphaFoldDB" id="A0A3L6ZZ98"/>
<sequence>MGKLYALILGIVLGGHGLVGLFIEGDRLMGILNVDTLVDVIYLVSAALLFLVAFTRSSPLMIRGVLFSVGGVLLLLGVLGLLDNRVFGLLPTGLTLVDFFLLFGAGGLTLIFSVLPSTPEPLTTANAPLN</sequence>
<feature type="transmembrane region" description="Helical" evidence="1">
    <location>
        <begin position="6"/>
        <end position="24"/>
    </location>
</feature>
<accession>A0A3L6ZZ98</accession>
<feature type="transmembrane region" description="Helical" evidence="1">
    <location>
        <begin position="60"/>
        <end position="82"/>
    </location>
</feature>
<evidence type="ECO:0008006" key="4">
    <source>
        <dbReference type="Google" id="ProtNLM"/>
    </source>
</evidence>
<protein>
    <recommendedName>
        <fullName evidence="4">DUF4383 domain-containing protein</fullName>
    </recommendedName>
</protein>
<name>A0A3L6ZZ98_9MICO</name>
<keyword evidence="3" id="KW-1185">Reference proteome</keyword>
<evidence type="ECO:0000256" key="1">
    <source>
        <dbReference type="SAM" id="Phobius"/>
    </source>
</evidence>
<dbReference type="RefSeq" id="WP_121671896.1">
    <property type="nucleotide sequence ID" value="NZ_BMXM01000003.1"/>
</dbReference>
<feature type="transmembrane region" description="Helical" evidence="1">
    <location>
        <begin position="94"/>
        <end position="115"/>
    </location>
</feature>
<dbReference type="EMBL" id="RCUV01000003">
    <property type="protein sequence ID" value="RLP73040.1"/>
    <property type="molecule type" value="Genomic_DNA"/>
</dbReference>
<organism evidence="2 3">
    <name type="scientific">Mycetocola manganoxydans</name>
    <dbReference type="NCBI Taxonomy" id="699879"/>
    <lineage>
        <taxon>Bacteria</taxon>
        <taxon>Bacillati</taxon>
        <taxon>Actinomycetota</taxon>
        <taxon>Actinomycetes</taxon>
        <taxon>Micrococcales</taxon>
        <taxon>Microbacteriaceae</taxon>
        <taxon>Mycetocola</taxon>
    </lineage>
</organism>
<keyword evidence="1" id="KW-0472">Membrane</keyword>